<organism evidence="1 2">
    <name type="scientific">Cuscuta campestris</name>
    <dbReference type="NCBI Taxonomy" id="132261"/>
    <lineage>
        <taxon>Eukaryota</taxon>
        <taxon>Viridiplantae</taxon>
        <taxon>Streptophyta</taxon>
        <taxon>Embryophyta</taxon>
        <taxon>Tracheophyta</taxon>
        <taxon>Spermatophyta</taxon>
        <taxon>Magnoliopsida</taxon>
        <taxon>eudicotyledons</taxon>
        <taxon>Gunneridae</taxon>
        <taxon>Pentapetalae</taxon>
        <taxon>asterids</taxon>
        <taxon>lamiids</taxon>
        <taxon>Solanales</taxon>
        <taxon>Convolvulaceae</taxon>
        <taxon>Cuscuteae</taxon>
        <taxon>Cuscuta</taxon>
        <taxon>Cuscuta subgen. Grammica</taxon>
        <taxon>Cuscuta sect. Cleistogrammica</taxon>
    </lineage>
</organism>
<evidence type="ECO:0000313" key="1">
    <source>
        <dbReference type="EMBL" id="VFQ65420.1"/>
    </source>
</evidence>
<protein>
    <submittedName>
        <fullName evidence="1">Uncharacterized protein</fullName>
    </submittedName>
</protein>
<gene>
    <name evidence="1" type="ORF">CCAM_LOCUS7196</name>
</gene>
<accession>A0A484KJ87</accession>
<evidence type="ECO:0000313" key="2">
    <source>
        <dbReference type="Proteomes" id="UP000595140"/>
    </source>
</evidence>
<proteinExistence type="predicted"/>
<dbReference type="EMBL" id="OOIL02000451">
    <property type="protein sequence ID" value="VFQ65420.1"/>
    <property type="molecule type" value="Genomic_DNA"/>
</dbReference>
<reference evidence="1 2" key="1">
    <citation type="submission" date="2018-04" db="EMBL/GenBank/DDBJ databases">
        <authorList>
            <person name="Vogel A."/>
        </authorList>
    </citation>
    <scope>NUCLEOTIDE SEQUENCE [LARGE SCALE GENOMIC DNA]</scope>
</reference>
<sequence>MILRVRRVVISWHVPVRALENQNFHIVHYVDIQEASRLTSSLVVSSAATLVRIASRKPRVSHVAIHHVIWIGKKMIREKMKIGTL</sequence>
<keyword evidence="2" id="KW-1185">Reference proteome</keyword>
<name>A0A484KJ87_9ASTE</name>
<dbReference type="Proteomes" id="UP000595140">
    <property type="component" value="Unassembled WGS sequence"/>
</dbReference>
<dbReference type="AlphaFoldDB" id="A0A484KJ87"/>